<dbReference type="EMBL" id="JACPRF010000235">
    <property type="protein sequence ID" value="MBI2876780.1"/>
    <property type="molecule type" value="Genomic_DNA"/>
</dbReference>
<protein>
    <submittedName>
        <fullName evidence="6">4Fe-4S binding protein</fullName>
    </submittedName>
</protein>
<evidence type="ECO:0000256" key="3">
    <source>
        <dbReference type="ARBA" id="ARBA00023004"/>
    </source>
</evidence>
<feature type="domain" description="4Fe-4S ferredoxin-type" evidence="5">
    <location>
        <begin position="57"/>
        <end position="84"/>
    </location>
</feature>
<dbReference type="InterPro" id="IPR017900">
    <property type="entry name" value="4Fe4S_Fe_S_CS"/>
</dbReference>
<organism evidence="6 7">
    <name type="scientific">Tectimicrobiota bacterium</name>
    <dbReference type="NCBI Taxonomy" id="2528274"/>
    <lineage>
        <taxon>Bacteria</taxon>
        <taxon>Pseudomonadati</taxon>
        <taxon>Nitrospinota/Tectimicrobiota group</taxon>
        <taxon>Candidatus Tectimicrobiota</taxon>
    </lineage>
</organism>
<evidence type="ECO:0000313" key="6">
    <source>
        <dbReference type="EMBL" id="MBI2876780.1"/>
    </source>
</evidence>
<dbReference type="SUPFAM" id="SSF54862">
    <property type="entry name" value="4Fe-4S ferredoxins"/>
    <property type="match status" value="1"/>
</dbReference>
<sequence>MKGGQRCLAVAVLHQPPGVSNKERREMRVVVDPEVCIGCQTCVDVCPVGAISMVDDKAWINQEVCVQSKDCINVCPVEAIKEED</sequence>
<dbReference type="PROSITE" id="PS51379">
    <property type="entry name" value="4FE4S_FER_2"/>
    <property type="match status" value="2"/>
</dbReference>
<name>A0A932FVJ0_UNCTE</name>
<evidence type="ECO:0000313" key="7">
    <source>
        <dbReference type="Proteomes" id="UP000769766"/>
    </source>
</evidence>
<dbReference type="GO" id="GO:0046872">
    <property type="term" value="F:metal ion binding"/>
    <property type="evidence" value="ECO:0007669"/>
    <property type="project" value="UniProtKB-KW"/>
</dbReference>
<dbReference type="AlphaFoldDB" id="A0A932FVJ0"/>
<dbReference type="Pfam" id="PF00037">
    <property type="entry name" value="Fer4"/>
    <property type="match status" value="1"/>
</dbReference>
<evidence type="ECO:0000256" key="1">
    <source>
        <dbReference type="ARBA" id="ARBA00022485"/>
    </source>
</evidence>
<keyword evidence="2" id="KW-0479">Metal-binding</keyword>
<keyword evidence="1" id="KW-0004">4Fe-4S</keyword>
<keyword evidence="3" id="KW-0408">Iron</keyword>
<dbReference type="Proteomes" id="UP000769766">
    <property type="component" value="Unassembled WGS sequence"/>
</dbReference>
<dbReference type="InterPro" id="IPR050572">
    <property type="entry name" value="Fe-S_Ferredoxin"/>
</dbReference>
<keyword evidence="4" id="KW-0411">Iron-sulfur</keyword>
<evidence type="ECO:0000256" key="2">
    <source>
        <dbReference type="ARBA" id="ARBA00022723"/>
    </source>
</evidence>
<dbReference type="PROSITE" id="PS00198">
    <property type="entry name" value="4FE4S_FER_1"/>
    <property type="match status" value="1"/>
</dbReference>
<accession>A0A932FVJ0</accession>
<evidence type="ECO:0000256" key="4">
    <source>
        <dbReference type="ARBA" id="ARBA00023014"/>
    </source>
</evidence>
<feature type="domain" description="4Fe-4S ferredoxin-type" evidence="5">
    <location>
        <begin position="27"/>
        <end position="56"/>
    </location>
</feature>
<dbReference type="Gene3D" id="3.30.70.20">
    <property type="match status" value="2"/>
</dbReference>
<evidence type="ECO:0000259" key="5">
    <source>
        <dbReference type="PROSITE" id="PS51379"/>
    </source>
</evidence>
<dbReference type="InterPro" id="IPR017896">
    <property type="entry name" value="4Fe4S_Fe-S-bd"/>
</dbReference>
<gene>
    <name evidence="6" type="ORF">HYY20_07855</name>
</gene>
<proteinExistence type="predicted"/>
<dbReference type="GO" id="GO:0051539">
    <property type="term" value="F:4 iron, 4 sulfur cluster binding"/>
    <property type="evidence" value="ECO:0007669"/>
    <property type="project" value="UniProtKB-KW"/>
</dbReference>
<dbReference type="PANTHER" id="PTHR43687:SF5">
    <property type="entry name" value="4FE-4S FERREDOXIN-TYPE DOMAIN-CONTAINING PROTEIN"/>
    <property type="match status" value="1"/>
</dbReference>
<comment type="caution">
    <text evidence="6">The sequence shown here is derived from an EMBL/GenBank/DDBJ whole genome shotgun (WGS) entry which is preliminary data.</text>
</comment>
<dbReference type="PANTHER" id="PTHR43687">
    <property type="entry name" value="ADENYLYLSULFATE REDUCTASE, BETA SUBUNIT"/>
    <property type="match status" value="1"/>
</dbReference>
<reference evidence="6" key="1">
    <citation type="submission" date="2020-07" db="EMBL/GenBank/DDBJ databases">
        <title>Huge and variable diversity of episymbiotic CPR bacteria and DPANN archaea in groundwater ecosystems.</title>
        <authorList>
            <person name="He C.Y."/>
            <person name="Keren R."/>
            <person name="Whittaker M."/>
            <person name="Farag I.F."/>
            <person name="Doudna J."/>
            <person name="Cate J.H.D."/>
            <person name="Banfield J.F."/>
        </authorList>
    </citation>
    <scope>NUCLEOTIDE SEQUENCE</scope>
    <source>
        <strain evidence="6">NC_groundwater_672_Ag_B-0.1um_62_36</strain>
    </source>
</reference>